<dbReference type="AlphaFoldDB" id="A0A016SF29"/>
<evidence type="ECO:0000313" key="3">
    <source>
        <dbReference type="EMBL" id="EYB89313.1"/>
    </source>
</evidence>
<name>A0A016SF29_9BILA</name>
<evidence type="ECO:0000313" key="4">
    <source>
        <dbReference type="Proteomes" id="UP000024635"/>
    </source>
</evidence>
<reference evidence="4" key="1">
    <citation type="journal article" date="2015" name="Nat. Genet.">
        <title>The genome and transcriptome of the zoonotic hookworm Ancylostoma ceylanicum identify infection-specific gene families.</title>
        <authorList>
            <person name="Schwarz E.M."/>
            <person name="Hu Y."/>
            <person name="Antoshechkin I."/>
            <person name="Miller M.M."/>
            <person name="Sternberg P.W."/>
            <person name="Aroian R.V."/>
        </authorList>
    </citation>
    <scope>NUCLEOTIDE SEQUENCE</scope>
    <source>
        <strain evidence="4">HY135</strain>
    </source>
</reference>
<dbReference type="InterPro" id="IPR003677">
    <property type="entry name" value="ANIS5_cation-bd"/>
</dbReference>
<evidence type="ECO:0000259" key="2">
    <source>
        <dbReference type="Pfam" id="PF02520"/>
    </source>
</evidence>
<sequence>MRAVVVILAICTAVRCSWPSRTFILPRFVYQMPVKARSEFVALAKRQTLAWKEKERLMMEWAEKYDVKRKLEKFIDDMWSKRNAKEKAFFELIRKLPALGEEYMDILNGIETPREEKVANMERFIEDHPKEYEVIRFAVKQAMPGLMLIL</sequence>
<dbReference type="Proteomes" id="UP000024635">
    <property type="component" value="Unassembled WGS sequence"/>
</dbReference>
<feature type="signal peptide" evidence="1">
    <location>
        <begin position="1"/>
        <end position="16"/>
    </location>
</feature>
<feature type="domain" description="SXP/RAL-2 family protein Ani s 5-like cation-binding" evidence="2">
    <location>
        <begin position="36"/>
        <end position="141"/>
    </location>
</feature>
<keyword evidence="1" id="KW-0732">Signal</keyword>
<feature type="chain" id="PRO_5001486314" description="SXP/RAL-2 family protein Ani s 5-like cation-binding domain-containing protein" evidence="1">
    <location>
        <begin position="17"/>
        <end position="150"/>
    </location>
</feature>
<accession>A0A016SF29</accession>
<evidence type="ECO:0000256" key="1">
    <source>
        <dbReference type="SAM" id="SignalP"/>
    </source>
</evidence>
<organism evidence="3 4">
    <name type="scientific">Ancylostoma ceylanicum</name>
    <dbReference type="NCBI Taxonomy" id="53326"/>
    <lineage>
        <taxon>Eukaryota</taxon>
        <taxon>Metazoa</taxon>
        <taxon>Ecdysozoa</taxon>
        <taxon>Nematoda</taxon>
        <taxon>Chromadorea</taxon>
        <taxon>Rhabditida</taxon>
        <taxon>Rhabditina</taxon>
        <taxon>Rhabditomorpha</taxon>
        <taxon>Strongyloidea</taxon>
        <taxon>Ancylostomatidae</taxon>
        <taxon>Ancylostomatinae</taxon>
        <taxon>Ancylostoma</taxon>
    </lineage>
</organism>
<proteinExistence type="predicted"/>
<dbReference type="Pfam" id="PF02520">
    <property type="entry name" value="ANIS5_cation-bd"/>
    <property type="match status" value="1"/>
</dbReference>
<protein>
    <recommendedName>
        <fullName evidence="2">SXP/RAL-2 family protein Ani s 5-like cation-binding domain-containing protein</fullName>
    </recommendedName>
</protein>
<dbReference type="OrthoDB" id="5833881at2759"/>
<gene>
    <name evidence="3" type="primary">Acey_s0233.g3091</name>
    <name evidence="3" type="ORF">Y032_0233g3091</name>
</gene>
<dbReference type="EMBL" id="JARK01001569">
    <property type="protein sequence ID" value="EYB89313.1"/>
    <property type="molecule type" value="Genomic_DNA"/>
</dbReference>
<keyword evidence="4" id="KW-1185">Reference proteome</keyword>
<comment type="caution">
    <text evidence="3">The sequence shown here is derived from an EMBL/GenBank/DDBJ whole genome shotgun (WGS) entry which is preliminary data.</text>
</comment>